<sequence>MFRMEKHVFIKLINKLQSCYGLKVSRRMSALEMVGIFVNIVSLFTFCLAGWEGTAHDTKIFYAALRNPELNFPHPPDGNQKIEFFFLFNWFLFVILNSICIICCR</sequence>
<organism evidence="3 4">
    <name type="scientific">Cephalotus follicularis</name>
    <name type="common">Albany pitcher plant</name>
    <dbReference type="NCBI Taxonomy" id="3775"/>
    <lineage>
        <taxon>Eukaryota</taxon>
        <taxon>Viridiplantae</taxon>
        <taxon>Streptophyta</taxon>
        <taxon>Embryophyta</taxon>
        <taxon>Tracheophyta</taxon>
        <taxon>Spermatophyta</taxon>
        <taxon>Magnoliopsida</taxon>
        <taxon>eudicotyledons</taxon>
        <taxon>Gunneridae</taxon>
        <taxon>Pentapetalae</taxon>
        <taxon>rosids</taxon>
        <taxon>fabids</taxon>
        <taxon>Oxalidales</taxon>
        <taxon>Cephalotaceae</taxon>
        <taxon>Cephalotus</taxon>
    </lineage>
</organism>
<gene>
    <name evidence="3" type="ORF">CFOL_v3_24437</name>
</gene>
<dbReference type="EMBL" id="BDDD01002299">
    <property type="protein sequence ID" value="GAV80978.1"/>
    <property type="molecule type" value="Genomic_DNA"/>
</dbReference>
<keyword evidence="4" id="KW-1185">Reference proteome</keyword>
<protein>
    <recommendedName>
        <fullName evidence="2">DUF8040 domain-containing protein</fullName>
    </recommendedName>
</protein>
<evidence type="ECO:0000313" key="4">
    <source>
        <dbReference type="Proteomes" id="UP000187406"/>
    </source>
</evidence>
<feature type="transmembrane region" description="Helical" evidence="1">
    <location>
        <begin position="30"/>
        <end position="51"/>
    </location>
</feature>
<name>A0A1Q3CLN4_CEPFO</name>
<evidence type="ECO:0000256" key="1">
    <source>
        <dbReference type="SAM" id="Phobius"/>
    </source>
</evidence>
<feature type="domain" description="DUF8040" evidence="2">
    <location>
        <begin position="1"/>
        <end position="42"/>
    </location>
</feature>
<evidence type="ECO:0000259" key="2">
    <source>
        <dbReference type="Pfam" id="PF26138"/>
    </source>
</evidence>
<dbReference type="OrthoDB" id="1681765at2759"/>
<dbReference type="InParanoid" id="A0A1Q3CLN4"/>
<dbReference type="Proteomes" id="UP000187406">
    <property type="component" value="Unassembled WGS sequence"/>
</dbReference>
<feature type="transmembrane region" description="Helical" evidence="1">
    <location>
        <begin position="84"/>
        <end position="104"/>
    </location>
</feature>
<dbReference type="Pfam" id="PF26138">
    <property type="entry name" value="DUF8040"/>
    <property type="match status" value="1"/>
</dbReference>
<dbReference type="AlphaFoldDB" id="A0A1Q3CLN4"/>
<keyword evidence="1" id="KW-0472">Membrane</keyword>
<keyword evidence="1" id="KW-1133">Transmembrane helix</keyword>
<reference evidence="4" key="1">
    <citation type="submission" date="2016-04" db="EMBL/GenBank/DDBJ databases">
        <title>Cephalotus genome sequencing.</title>
        <authorList>
            <person name="Fukushima K."/>
            <person name="Hasebe M."/>
            <person name="Fang X."/>
        </authorList>
    </citation>
    <scope>NUCLEOTIDE SEQUENCE [LARGE SCALE GENOMIC DNA]</scope>
    <source>
        <strain evidence="4">cv. St1</strain>
    </source>
</reference>
<keyword evidence="1" id="KW-0812">Transmembrane</keyword>
<accession>A0A1Q3CLN4</accession>
<proteinExistence type="predicted"/>
<comment type="caution">
    <text evidence="3">The sequence shown here is derived from an EMBL/GenBank/DDBJ whole genome shotgun (WGS) entry which is preliminary data.</text>
</comment>
<evidence type="ECO:0000313" key="3">
    <source>
        <dbReference type="EMBL" id="GAV80978.1"/>
    </source>
</evidence>
<dbReference type="InterPro" id="IPR058353">
    <property type="entry name" value="DUF8040"/>
</dbReference>